<keyword evidence="2" id="KW-1005">Bacterial flagellum biogenesis</keyword>
<sequence>MADPITGVVSGSAPANSAGLYTNQVARDPKQTMDSEVFMHLLVTQLRNQDPSSPMDTNQMIAQTTQLAQMEKMTEMAQTSTEDFSLQMRIAAAAYVGKQVTYTGKDGKVVTGLADSVSFAGAVPTVSVGGVDVPLDLISGVTTASASPTPSA</sequence>
<keyword evidence="3" id="KW-0966">Cell projection</keyword>
<dbReference type="EMBL" id="JAEPES010000004">
    <property type="protein sequence ID" value="MBK4348680.1"/>
    <property type="molecule type" value="Genomic_DNA"/>
</dbReference>
<dbReference type="InterPro" id="IPR005648">
    <property type="entry name" value="FlgD"/>
</dbReference>
<comment type="caution">
    <text evidence="3">The sequence shown here is derived from an EMBL/GenBank/DDBJ whole genome shotgun (WGS) entry which is preliminary data.</text>
</comment>
<evidence type="ECO:0000313" key="4">
    <source>
        <dbReference type="Proteomes" id="UP000636458"/>
    </source>
</evidence>
<proteinExistence type="inferred from homology"/>
<reference evidence="3" key="1">
    <citation type="submission" date="2021-01" db="EMBL/GenBank/DDBJ databases">
        <title>Lacisediminihabitans sp. nov. strain G11-30, isolated from Antarctic Soil.</title>
        <authorList>
            <person name="Li J."/>
        </authorList>
    </citation>
    <scope>NUCLEOTIDE SEQUENCE</scope>
    <source>
        <strain evidence="3">G11-30</strain>
    </source>
</reference>
<comment type="similarity">
    <text evidence="1">Belongs to the FlgD family.</text>
</comment>
<accession>A0A934STJ4</accession>
<dbReference type="GO" id="GO:0044781">
    <property type="term" value="P:bacterial-type flagellum organization"/>
    <property type="evidence" value="ECO:0007669"/>
    <property type="project" value="UniProtKB-KW"/>
</dbReference>
<keyword evidence="3" id="KW-0282">Flagellum</keyword>
<keyword evidence="4" id="KW-1185">Reference proteome</keyword>
<name>A0A934STJ4_9MICO</name>
<gene>
    <name evidence="3" type="ORF">IV501_13640</name>
</gene>
<keyword evidence="3" id="KW-0969">Cilium</keyword>
<evidence type="ECO:0000256" key="1">
    <source>
        <dbReference type="ARBA" id="ARBA00010577"/>
    </source>
</evidence>
<dbReference type="AlphaFoldDB" id="A0A934STJ4"/>
<protein>
    <submittedName>
        <fullName evidence="3">Flagellar hook capping protein</fullName>
    </submittedName>
</protein>
<dbReference type="Pfam" id="PF03963">
    <property type="entry name" value="FlgD"/>
    <property type="match status" value="1"/>
</dbReference>
<evidence type="ECO:0000313" key="3">
    <source>
        <dbReference type="EMBL" id="MBK4348680.1"/>
    </source>
</evidence>
<dbReference type="Proteomes" id="UP000636458">
    <property type="component" value="Unassembled WGS sequence"/>
</dbReference>
<organism evidence="3 4">
    <name type="scientific">Lacisediminihabitans changchengi</name>
    <dbReference type="NCBI Taxonomy" id="2787634"/>
    <lineage>
        <taxon>Bacteria</taxon>
        <taxon>Bacillati</taxon>
        <taxon>Actinomycetota</taxon>
        <taxon>Actinomycetes</taxon>
        <taxon>Micrococcales</taxon>
        <taxon>Microbacteriaceae</taxon>
        <taxon>Lacisediminihabitans</taxon>
    </lineage>
</organism>
<dbReference type="RefSeq" id="WP_200556871.1">
    <property type="nucleotide sequence ID" value="NZ_JAEPES010000004.1"/>
</dbReference>
<evidence type="ECO:0000256" key="2">
    <source>
        <dbReference type="ARBA" id="ARBA00022795"/>
    </source>
</evidence>